<keyword evidence="1" id="KW-1133">Transmembrane helix</keyword>
<proteinExistence type="predicted"/>
<dbReference type="OrthoDB" id="6549072at2"/>
<gene>
    <name evidence="2" type="ORF">PRCB_02235</name>
</gene>
<evidence type="ECO:0000256" key="1">
    <source>
        <dbReference type="SAM" id="Phobius"/>
    </source>
</evidence>
<feature type="transmembrane region" description="Helical" evidence="1">
    <location>
        <begin position="42"/>
        <end position="62"/>
    </location>
</feature>
<comment type="caution">
    <text evidence="2">The sequence shown here is derived from an EMBL/GenBank/DDBJ whole genome shotgun (WGS) entry which is preliminary data.</text>
</comment>
<reference evidence="2 3" key="1">
    <citation type="submission" date="2017-11" db="EMBL/GenBank/DDBJ databases">
        <title>The genome sequence of Pantoea rodasii DSM 26611.</title>
        <authorList>
            <person name="Gao J."/>
            <person name="Mao X."/>
            <person name="Sun J."/>
        </authorList>
    </citation>
    <scope>NUCLEOTIDE SEQUENCE [LARGE SCALE GENOMIC DNA]</scope>
    <source>
        <strain evidence="2 3">DSM 26611</strain>
    </source>
</reference>
<keyword evidence="1" id="KW-0812">Transmembrane</keyword>
<dbReference type="RefSeq" id="WP_100700123.1">
    <property type="nucleotide sequence ID" value="NZ_MLFP01000006.1"/>
</dbReference>
<dbReference type="Proteomes" id="UP000232062">
    <property type="component" value="Unassembled WGS sequence"/>
</dbReference>
<feature type="transmembrane region" description="Helical" evidence="1">
    <location>
        <begin position="12"/>
        <end position="30"/>
    </location>
</feature>
<dbReference type="AlphaFoldDB" id="A0A2M9WJ68"/>
<evidence type="ECO:0000313" key="3">
    <source>
        <dbReference type="Proteomes" id="UP000232062"/>
    </source>
</evidence>
<name>A0A2M9WJ68_9GAMM</name>
<sequence length="244" mass="28518">MFKIIYNIFVKSAVLILLVLSLWLVINGALKQSDSHFEFGSLMDFFNTLGTIGTLLVAYLVYKNAPKWLHQKQEEDGYALLKELILNDYYDYYMSWFRMSHKLSMLAFNLRFISRNPDLFVTVKDCDQFISSIRDLEIKPTIINHKFNNLIKLKIVVNDEVKELHASMISFSEKLSHHNLRAWRKTRSLLINEDASVEDYENISQEILSLSAKVNTLMSEFKGYSDSISYHSENLNDYFTIANR</sequence>
<dbReference type="EMBL" id="PIQI01000003">
    <property type="protein sequence ID" value="PJZ07498.1"/>
    <property type="molecule type" value="Genomic_DNA"/>
</dbReference>
<keyword evidence="1" id="KW-0472">Membrane</keyword>
<protein>
    <submittedName>
        <fullName evidence="2">Uncharacterized protein</fullName>
    </submittedName>
</protein>
<keyword evidence="3" id="KW-1185">Reference proteome</keyword>
<accession>A0A2M9WJ68</accession>
<evidence type="ECO:0000313" key="2">
    <source>
        <dbReference type="EMBL" id="PJZ07498.1"/>
    </source>
</evidence>
<dbReference type="STRING" id="1076549.HA45_11105"/>
<organism evidence="2 3">
    <name type="scientific">Pantoea rodasii</name>
    <dbReference type="NCBI Taxonomy" id="1076549"/>
    <lineage>
        <taxon>Bacteria</taxon>
        <taxon>Pseudomonadati</taxon>
        <taxon>Pseudomonadota</taxon>
        <taxon>Gammaproteobacteria</taxon>
        <taxon>Enterobacterales</taxon>
        <taxon>Erwiniaceae</taxon>
        <taxon>Pantoea</taxon>
    </lineage>
</organism>